<dbReference type="EMBL" id="CAJJDN010000153">
    <property type="protein sequence ID" value="CAD8124680.1"/>
    <property type="molecule type" value="Genomic_DNA"/>
</dbReference>
<protein>
    <submittedName>
        <fullName evidence="1">Uncharacterized protein</fullName>
    </submittedName>
</protein>
<sequence>MILIKESAQENTLNVNSYWVLQFNIIQIFEENDRITKIHKNKYKLDVDILDEESDVKYKIQIELCDIGDEMLRVDVLNFGYDPIDFNQTLDLLRQKIQEQQS</sequence>
<evidence type="ECO:0000313" key="2">
    <source>
        <dbReference type="Proteomes" id="UP000692954"/>
    </source>
</evidence>
<comment type="caution">
    <text evidence="1">The sequence shown here is derived from an EMBL/GenBank/DDBJ whole genome shotgun (WGS) entry which is preliminary data.</text>
</comment>
<keyword evidence="2" id="KW-1185">Reference proteome</keyword>
<accession>A0A8S1RCI8</accession>
<evidence type="ECO:0000313" key="1">
    <source>
        <dbReference type="EMBL" id="CAD8124680.1"/>
    </source>
</evidence>
<organism evidence="1 2">
    <name type="scientific">Paramecium sonneborni</name>
    <dbReference type="NCBI Taxonomy" id="65129"/>
    <lineage>
        <taxon>Eukaryota</taxon>
        <taxon>Sar</taxon>
        <taxon>Alveolata</taxon>
        <taxon>Ciliophora</taxon>
        <taxon>Intramacronucleata</taxon>
        <taxon>Oligohymenophorea</taxon>
        <taxon>Peniculida</taxon>
        <taxon>Parameciidae</taxon>
        <taxon>Paramecium</taxon>
    </lineage>
</organism>
<name>A0A8S1RCI8_9CILI</name>
<reference evidence="1" key="1">
    <citation type="submission" date="2021-01" db="EMBL/GenBank/DDBJ databases">
        <authorList>
            <consortium name="Genoscope - CEA"/>
            <person name="William W."/>
        </authorList>
    </citation>
    <scope>NUCLEOTIDE SEQUENCE</scope>
</reference>
<proteinExistence type="predicted"/>
<gene>
    <name evidence="1" type="ORF">PSON_ATCC_30995.1.T1530016</name>
</gene>
<dbReference type="Proteomes" id="UP000692954">
    <property type="component" value="Unassembled WGS sequence"/>
</dbReference>
<dbReference type="AlphaFoldDB" id="A0A8S1RCI8"/>